<feature type="domain" description="EGF-like" evidence="8">
    <location>
        <begin position="225"/>
        <end position="266"/>
    </location>
</feature>
<evidence type="ECO:0000256" key="5">
    <source>
        <dbReference type="ARBA" id="ARBA00023136"/>
    </source>
</evidence>
<keyword evidence="10" id="KW-1185">Reference proteome</keyword>
<dbReference type="PROSITE" id="PS00010">
    <property type="entry name" value="ASX_HYDROXYL"/>
    <property type="match status" value="1"/>
</dbReference>
<reference evidence="9" key="1">
    <citation type="thesis" date="2020" institute="ProQuest LLC" country="789 East Eisenhower Parkway, Ann Arbor, MI, USA">
        <title>Comparative Genomics and Chromosome Evolution.</title>
        <authorList>
            <person name="Mudd A.B."/>
        </authorList>
    </citation>
    <scope>NUCLEOTIDE SEQUENCE</scope>
    <source>
        <strain evidence="9">237g6f4</strain>
        <tissue evidence="9">Blood</tissue>
    </source>
</reference>
<dbReference type="InterPro" id="IPR049883">
    <property type="entry name" value="NOTCH1_EGF-like"/>
</dbReference>
<evidence type="ECO:0000256" key="3">
    <source>
        <dbReference type="ARBA" id="ARBA00022729"/>
    </source>
</evidence>
<comment type="caution">
    <text evidence="9">The sequence shown here is derived from an EMBL/GenBank/DDBJ whole genome shotgun (WGS) entry which is preliminary data.</text>
</comment>
<dbReference type="SMART" id="SM00179">
    <property type="entry name" value="EGF_CA"/>
    <property type="match status" value="2"/>
</dbReference>
<dbReference type="InterPro" id="IPR000152">
    <property type="entry name" value="EGF-type_Asp/Asn_hydroxyl_site"/>
</dbReference>
<dbReference type="SMART" id="SM00181">
    <property type="entry name" value="EGF"/>
    <property type="match status" value="4"/>
</dbReference>
<proteinExistence type="predicted"/>
<dbReference type="GO" id="GO:0005509">
    <property type="term" value="F:calcium ion binding"/>
    <property type="evidence" value="ECO:0007669"/>
    <property type="project" value="InterPro"/>
</dbReference>
<dbReference type="PROSITE" id="PS01187">
    <property type="entry name" value="EGF_CA"/>
    <property type="match status" value="1"/>
</dbReference>
<dbReference type="EMBL" id="WNYA01003197">
    <property type="protein sequence ID" value="KAG8543569.1"/>
    <property type="molecule type" value="Genomic_DNA"/>
</dbReference>
<evidence type="ECO:0000256" key="2">
    <source>
        <dbReference type="ARBA" id="ARBA00022536"/>
    </source>
</evidence>
<keyword evidence="2 7" id="KW-0245">EGF-like domain</keyword>
<comment type="subcellular location">
    <subcellularLocation>
        <location evidence="1">Membrane</location>
    </subcellularLocation>
</comment>
<protein>
    <recommendedName>
        <fullName evidence="8">EGF-like domain-containing protein</fullName>
    </recommendedName>
</protein>
<evidence type="ECO:0000256" key="4">
    <source>
        <dbReference type="ARBA" id="ARBA00022737"/>
    </source>
</evidence>
<dbReference type="CDD" id="cd00053">
    <property type="entry name" value="EGF"/>
    <property type="match status" value="1"/>
</dbReference>
<evidence type="ECO:0000256" key="6">
    <source>
        <dbReference type="ARBA" id="ARBA00023157"/>
    </source>
</evidence>
<keyword evidence="4" id="KW-0677">Repeat</keyword>
<dbReference type="SUPFAM" id="SSF57196">
    <property type="entry name" value="EGF/Laminin"/>
    <property type="match status" value="1"/>
</dbReference>
<evidence type="ECO:0000259" key="8">
    <source>
        <dbReference type="PROSITE" id="PS50026"/>
    </source>
</evidence>
<dbReference type="AlphaFoldDB" id="A0AAV6Z863"/>
<keyword evidence="5" id="KW-0472">Membrane</keyword>
<comment type="caution">
    <text evidence="7">Lacks conserved residue(s) required for the propagation of feature annotation.</text>
</comment>
<organism evidence="9 10">
    <name type="scientific">Engystomops pustulosus</name>
    <name type="common">Tungara frog</name>
    <name type="synonym">Physalaemus pustulosus</name>
    <dbReference type="NCBI Taxonomy" id="76066"/>
    <lineage>
        <taxon>Eukaryota</taxon>
        <taxon>Metazoa</taxon>
        <taxon>Chordata</taxon>
        <taxon>Craniata</taxon>
        <taxon>Vertebrata</taxon>
        <taxon>Euteleostomi</taxon>
        <taxon>Amphibia</taxon>
        <taxon>Batrachia</taxon>
        <taxon>Anura</taxon>
        <taxon>Neobatrachia</taxon>
        <taxon>Hyloidea</taxon>
        <taxon>Leptodactylidae</taxon>
        <taxon>Leiuperinae</taxon>
        <taxon>Engystomops</taxon>
    </lineage>
</organism>
<dbReference type="PROSITE" id="PS50026">
    <property type="entry name" value="EGF_3"/>
    <property type="match status" value="2"/>
</dbReference>
<dbReference type="GO" id="GO:0016020">
    <property type="term" value="C:membrane"/>
    <property type="evidence" value="ECO:0007669"/>
    <property type="project" value="UniProtKB-SubCell"/>
</dbReference>
<dbReference type="InterPro" id="IPR056619">
    <property type="entry name" value="C8-3_MUC4"/>
</dbReference>
<sequence length="345" mass="37484">MTSVSQALLISTNESCAGLLQCMHDLLLSNSSALGLQTRKDFNDFKQMSTLYGNGAPRLLGPALLQLRVNATFKTTFEAIDPNNDSISFSLVKPIPAGAFITLNGQFTWTMQDPGPMQLVLQVNDQLSGSIFIPTLQVCKCASGGTCDYSIVIESYFEGKYQVVGCICPLGFSGTFCSSQSKPCQGEPCFPDVPCLNQKTGSQYTCSTCPAGTVASGMDGEKCFLYDLCLPPYPFPCHDNAECIRSNTSYTCRCRLGFTGDGKNCSDINECQSLYACPNAKFECINSPGSYRCSCLYKGVEDSQCGNSANPPGWNIFNCTVNWQTRNIASLQEFSKQQEKKVSCV</sequence>
<evidence type="ECO:0000313" key="10">
    <source>
        <dbReference type="Proteomes" id="UP000824782"/>
    </source>
</evidence>
<dbReference type="InterPro" id="IPR024731">
    <property type="entry name" value="NELL2-like_EGF"/>
</dbReference>
<keyword evidence="3" id="KW-0732">Signal</keyword>
<dbReference type="Gene3D" id="2.10.25.10">
    <property type="entry name" value="Laminin"/>
    <property type="match status" value="3"/>
</dbReference>
<feature type="domain" description="EGF-like" evidence="8">
    <location>
        <begin position="267"/>
        <end position="306"/>
    </location>
</feature>
<dbReference type="InterPro" id="IPR000742">
    <property type="entry name" value="EGF"/>
</dbReference>
<accession>A0AAV6Z863</accession>
<name>A0AAV6Z863_ENGPU</name>
<dbReference type="CDD" id="cd00054">
    <property type="entry name" value="EGF_CA"/>
    <property type="match status" value="1"/>
</dbReference>
<dbReference type="InterPro" id="IPR001881">
    <property type="entry name" value="EGF-like_Ca-bd_dom"/>
</dbReference>
<dbReference type="PROSITE" id="PS01186">
    <property type="entry name" value="EGF_2"/>
    <property type="match status" value="2"/>
</dbReference>
<dbReference type="PROSITE" id="PS00022">
    <property type="entry name" value="EGF_1"/>
    <property type="match status" value="1"/>
</dbReference>
<dbReference type="Proteomes" id="UP000824782">
    <property type="component" value="Unassembled WGS sequence"/>
</dbReference>
<dbReference type="Pfam" id="PF12947">
    <property type="entry name" value="EGF_3"/>
    <property type="match status" value="1"/>
</dbReference>
<dbReference type="Pfam" id="PF07645">
    <property type="entry name" value="EGF_CA"/>
    <property type="match status" value="1"/>
</dbReference>
<dbReference type="Pfam" id="PF23263">
    <property type="entry name" value="C8-3_MUC4"/>
    <property type="match status" value="1"/>
</dbReference>
<dbReference type="PANTHER" id="PTHR24039">
    <property type="entry name" value="FIBRILLIN-RELATED"/>
    <property type="match status" value="1"/>
</dbReference>
<evidence type="ECO:0000256" key="7">
    <source>
        <dbReference type="PROSITE-ProRule" id="PRU00076"/>
    </source>
</evidence>
<evidence type="ECO:0000313" key="9">
    <source>
        <dbReference type="EMBL" id="KAG8543569.1"/>
    </source>
</evidence>
<evidence type="ECO:0000256" key="1">
    <source>
        <dbReference type="ARBA" id="ARBA00004370"/>
    </source>
</evidence>
<dbReference type="InterPro" id="IPR018097">
    <property type="entry name" value="EGF_Ca-bd_CS"/>
</dbReference>
<keyword evidence="6" id="KW-1015">Disulfide bond</keyword>
<gene>
    <name evidence="9" type="ORF">GDO81_024309</name>
</gene>